<dbReference type="Proteomes" id="UP000248340">
    <property type="component" value="Unassembled WGS sequence"/>
</dbReference>
<proteinExistence type="predicted"/>
<evidence type="ECO:0000313" key="4">
    <source>
        <dbReference type="Proteomes" id="UP000248340"/>
    </source>
</evidence>
<feature type="transmembrane region" description="Helical" evidence="2">
    <location>
        <begin position="6"/>
        <end position="25"/>
    </location>
</feature>
<accession>A0A319C4I1</accession>
<name>A0A319C4I1_9EURO</name>
<dbReference type="VEuPathDB" id="FungiDB:BO82DRAFT_147897"/>
<reference evidence="3 4" key="1">
    <citation type="submission" date="2016-12" db="EMBL/GenBank/DDBJ databases">
        <title>The genomes of Aspergillus section Nigri reveals drivers in fungal speciation.</title>
        <authorList>
            <consortium name="DOE Joint Genome Institute"/>
            <person name="Vesth T.C."/>
            <person name="Nybo J."/>
            <person name="Theobald S."/>
            <person name="Brandl J."/>
            <person name="Frisvad J.C."/>
            <person name="Nielsen K.F."/>
            <person name="Lyhne E.K."/>
            <person name="Kogle M.E."/>
            <person name="Kuo A."/>
            <person name="Riley R."/>
            <person name="Clum A."/>
            <person name="Nolan M."/>
            <person name="Lipzen A."/>
            <person name="Salamov A."/>
            <person name="Henrissat B."/>
            <person name="Wiebenga A."/>
            <person name="De Vries R.P."/>
            <person name="Grigoriev I.V."/>
            <person name="Mortensen U.H."/>
            <person name="Andersen M.R."/>
            <person name="Baker S.E."/>
        </authorList>
    </citation>
    <scope>NUCLEOTIDE SEQUENCE [LARGE SCALE GENOMIC DNA]</scope>
    <source>
        <strain evidence="3 4">CBS 121591</strain>
    </source>
</reference>
<keyword evidence="2" id="KW-0812">Transmembrane</keyword>
<evidence type="ECO:0000256" key="1">
    <source>
        <dbReference type="SAM" id="MobiDB-lite"/>
    </source>
</evidence>
<dbReference type="AlphaFoldDB" id="A0A319C4I1"/>
<feature type="compositionally biased region" description="Basic and acidic residues" evidence="1">
    <location>
        <begin position="90"/>
        <end position="99"/>
    </location>
</feature>
<dbReference type="RefSeq" id="XP_025489117.1">
    <property type="nucleotide sequence ID" value="XM_025630141.1"/>
</dbReference>
<evidence type="ECO:0000313" key="3">
    <source>
        <dbReference type="EMBL" id="PYH78917.1"/>
    </source>
</evidence>
<keyword evidence="2" id="KW-1133">Transmembrane helix</keyword>
<protein>
    <submittedName>
        <fullName evidence="3">Uncharacterized protein</fullName>
    </submittedName>
</protein>
<evidence type="ECO:0000256" key="2">
    <source>
        <dbReference type="SAM" id="Phobius"/>
    </source>
</evidence>
<dbReference type="GeneID" id="37132882"/>
<dbReference type="EMBL" id="KZ821724">
    <property type="protein sequence ID" value="PYH78917.1"/>
    <property type="molecule type" value="Genomic_DNA"/>
</dbReference>
<feature type="region of interest" description="Disordered" evidence="1">
    <location>
        <begin position="68"/>
        <end position="99"/>
    </location>
</feature>
<sequence length="116" mass="13148">MIGFHLCVWLDFFFLVCAYNGIFVLTKKHARLCVVFVDSYLCTEYFVPIQVFILTPDEKEQITTQPITDQIQHDGQQRGSKPQAGCGTGESKHAEIDTRGDHFIPYGGHNLSMACY</sequence>
<keyword evidence="4" id="KW-1185">Reference proteome</keyword>
<keyword evidence="2" id="KW-0472">Membrane</keyword>
<organism evidence="3 4">
    <name type="scientific">Aspergillus uvarum CBS 121591</name>
    <dbReference type="NCBI Taxonomy" id="1448315"/>
    <lineage>
        <taxon>Eukaryota</taxon>
        <taxon>Fungi</taxon>
        <taxon>Dikarya</taxon>
        <taxon>Ascomycota</taxon>
        <taxon>Pezizomycotina</taxon>
        <taxon>Eurotiomycetes</taxon>
        <taxon>Eurotiomycetidae</taxon>
        <taxon>Eurotiales</taxon>
        <taxon>Aspergillaceae</taxon>
        <taxon>Aspergillus</taxon>
        <taxon>Aspergillus subgen. Circumdati</taxon>
    </lineage>
</organism>
<gene>
    <name evidence="3" type="ORF">BO82DRAFT_147897</name>
</gene>